<organism evidence="1 2">
    <name type="scientific">Thalassococcus lentus</name>
    <dbReference type="NCBI Taxonomy" id="1210524"/>
    <lineage>
        <taxon>Bacteria</taxon>
        <taxon>Pseudomonadati</taxon>
        <taxon>Pseudomonadota</taxon>
        <taxon>Alphaproteobacteria</taxon>
        <taxon>Rhodobacterales</taxon>
        <taxon>Roseobacteraceae</taxon>
        <taxon>Thalassococcus</taxon>
    </lineage>
</organism>
<comment type="caution">
    <text evidence="1">The sequence shown here is derived from an EMBL/GenBank/DDBJ whole genome shotgun (WGS) entry which is preliminary data.</text>
</comment>
<gene>
    <name evidence="1" type="ORF">PFY00_08105</name>
</gene>
<dbReference type="Gene3D" id="2.150.10.10">
    <property type="entry name" value="Serralysin-like metalloprotease, C-terminal"/>
    <property type="match status" value="1"/>
</dbReference>
<dbReference type="InterPro" id="IPR001343">
    <property type="entry name" value="Hemolysn_Ca-bd"/>
</dbReference>
<proteinExistence type="predicted"/>
<dbReference type="InterPro" id="IPR011049">
    <property type="entry name" value="Serralysin-like_metalloprot_C"/>
</dbReference>
<name>A0ABT4XRU8_9RHOB</name>
<dbReference type="EMBL" id="JAQIOY010000002">
    <property type="protein sequence ID" value="MDA7424683.1"/>
    <property type="molecule type" value="Genomic_DNA"/>
</dbReference>
<dbReference type="SUPFAM" id="SSF89372">
    <property type="entry name" value="Fucose-specific lectin"/>
    <property type="match status" value="1"/>
</dbReference>
<sequence length="1017" mass="106899">MAELFLLNDGRIVALGTAYNNSVNSQAIRIFNADGSEITSGPVFFATGTDYNDGFADFNDPIVLVSENGGIRIVLRDYGTLEGIEFELDASGNTTSSSTFTINNSDVATPYIAVTSAYVQGSDGDLYSASLQNLLRSDGDGTFIDQTQRPGAFESVDDSVVLQVGNRILRITQVDSSDGDVEIRGQYYNRDGTTSGNEFIVADDLEAIPGLWGVEAAVLSDGRIAVAYTSGRTGDDDDSGSTVFVTVLNANGTIAVAEQIVNTGDTTSDQTLGGVYALTEGGFAVAYGSRGSGFGTSDDSVNVRFYTSEGTEYEDYSLVGNNLGRLGTIHVSTSAIVTDMQLDSPVRLFEAGGPDDPGLTGDEQFLSQGFLGELAEDPDAAVLSDGRVVVVYDHTNLNGYIRIHDPEDGTTIDVGAPISDASEMHVTALADGGFAVAYITSVNRGDLFISVYEADGTVRSGPSRILDGEAEHINIQATATGFAVHWIDDTGTLDDDGYLQFYDAQGTALANPIEYHAGFDQDTPVAMTTLSDGRMVMLWTNTSGVAHYRIYNADGTPSSAVRDLPSYSGTIVDPVLIATDDGGFIAVYALGTDAITGTEVRMTTFDASGNSTISDRNVLVDDSVPNGYQNLTATINGDGQLLIAYDSYTDAASESDVRFSIFELSGEEVLVNQIGSENLEDDQIEPVLVALNNGDSFLVFEDDTNILFSSQNAIVGATIQGGTFPIAMPTPGPDILSGTDAVDDIDLLAGNDTYSGGDGDDIIFGNDGMDSLSGDDGNDHILGGNDADTLRGGLGDDTLDGGGSGDVLDGGDGYDIASYASADRSVRVDLQNPAISFNDAAGDTFISIEEFQTGDGIDQLRGDAGDNIFRTGGVSDRLYGRAGDDMLFGEAGADAFYGGLGADIMTGGDDAGRRDRYIYFNAAESGVGDGNRDVITDFVAGEDRIELSRIDADITQGFKQGFDFIGDAAFSGTGGELRYEQVGGNTIVQADRDGDGAADFEIELTGTMDLTESDFLI</sequence>
<dbReference type="PRINTS" id="PR00313">
    <property type="entry name" value="CABNDNGRPT"/>
</dbReference>
<reference evidence="1 2" key="1">
    <citation type="submission" date="2023-01" db="EMBL/GenBank/DDBJ databases">
        <title>Thalassococcus onchidii sp. nov., isolated from a marine invertebrate from the South China Sea.</title>
        <authorList>
            <person name="Xu S."/>
            <person name="Liu Z."/>
            <person name="Xu Y."/>
        </authorList>
    </citation>
    <scope>NUCLEOTIDE SEQUENCE [LARGE SCALE GENOMIC DNA]</scope>
    <source>
        <strain evidence="1 2">KCTC 32084</strain>
    </source>
</reference>
<dbReference type="PROSITE" id="PS00330">
    <property type="entry name" value="HEMOLYSIN_CALCIUM"/>
    <property type="match status" value="1"/>
</dbReference>
<evidence type="ECO:0000313" key="2">
    <source>
        <dbReference type="Proteomes" id="UP001210720"/>
    </source>
</evidence>
<accession>A0ABT4XRU8</accession>
<dbReference type="Pfam" id="PF00353">
    <property type="entry name" value="HemolysinCabind"/>
    <property type="match status" value="2"/>
</dbReference>
<protein>
    <submittedName>
        <fullName evidence="1">Calcium-binding protein</fullName>
    </submittedName>
</protein>
<dbReference type="RefSeq" id="WP_271432031.1">
    <property type="nucleotide sequence ID" value="NZ_JAQIOY010000002.1"/>
</dbReference>
<keyword evidence="2" id="KW-1185">Reference proteome</keyword>
<evidence type="ECO:0000313" key="1">
    <source>
        <dbReference type="EMBL" id="MDA7424683.1"/>
    </source>
</evidence>
<dbReference type="SUPFAM" id="SSF51120">
    <property type="entry name" value="beta-Roll"/>
    <property type="match status" value="2"/>
</dbReference>
<dbReference type="InterPro" id="IPR018511">
    <property type="entry name" value="Hemolysin-typ_Ca-bd_CS"/>
</dbReference>
<dbReference type="Proteomes" id="UP001210720">
    <property type="component" value="Unassembled WGS sequence"/>
</dbReference>